<evidence type="ECO:0000256" key="5">
    <source>
        <dbReference type="ARBA" id="ARBA00023004"/>
    </source>
</evidence>
<keyword evidence="1" id="KW-0004">4Fe-4S</keyword>
<dbReference type="PANTHER" id="PTHR33693">
    <property type="entry name" value="TYPE-5 URACIL-DNA GLYCOSYLASE"/>
    <property type="match status" value="1"/>
</dbReference>
<dbReference type="Pfam" id="PF03167">
    <property type="entry name" value="UDG"/>
    <property type="match status" value="1"/>
</dbReference>
<keyword evidence="6" id="KW-0411">Iron-sulfur</keyword>
<keyword evidence="3" id="KW-0227">DNA damage</keyword>
<dbReference type="SMART" id="SM00987">
    <property type="entry name" value="UreE_C"/>
    <property type="match status" value="1"/>
</dbReference>
<evidence type="ECO:0000256" key="7">
    <source>
        <dbReference type="ARBA" id="ARBA00023204"/>
    </source>
</evidence>
<comment type="caution">
    <text evidence="9">The sequence shown here is derived from an EMBL/GenBank/DDBJ whole genome shotgun (WGS) entry which is preliminary data.</text>
</comment>
<dbReference type="EMBL" id="JAZHRV010000001">
    <property type="protein sequence ID" value="MEH2553865.1"/>
    <property type="molecule type" value="Genomic_DNA"/>
</dbReference>
<keyword evidence="5" id="KW-0408">Iron</keyword>
<proteinExistence type="predicted"/>
<evidence type="ECO:0000313" key="9">
    <source>
        <dbReference type="EMBL" id="MEH2553865.1"/>
    </source>
</evidence>
<organism evidence="9 10">
    <name type="scientific">Bradyrhizobium algeriense</name>
    <dbReference type="NCBI Taxonomy" id="634784"/>
    <lineage>
        <taxon>Bacteria</taxon>
        <taxon>Pseudomonadati</taxon>
        <taxon>Pseudomonadota</taxon>
        <taxon>Alphaproteobacteria</taxon>
        <taxon>Hyphomicrobiales</taxon>
        <taxon>Nitrobacteraceae</taxon>
        <taxon>Bradyrhizobium</taxon>
    </lineage>
</organism>
<evidence type="ECO:0000256" key="6">
    <source>
        <dbReference type="ARBA" id="ARBA00023014"/>
    </source>
</evidence>
<reference evidence="9 10" key="1">
    <citation type="submission" date="2024-02" db="EMBL/GenBank/DDBJ databases">
        <title>Adaptive strategies in a cosmopolitan and abundant soil bacterium.</title>
        <authorList>
            <person name="Carini P."/>
        </authorList>
    </citation>
    <scope>NUCLEOTIDE SEQUENCE [LARGE SCALE GENOMIC DNA]</scope>
    <source>
        <strain evidence="9 10">AZCC 1608</strain>
    </source>
</reference>
<evidence type="ECO:0000256" key="2">
    <source>
        <dbReference type="ARBA" id="ARBA00022723"/>
    </source>
</evidence>
<gene>
    <name evidence="9" type="ORF">V1286_001394</name>
</gene>
<sequence length="187" mass="20671">MAETSAANKLLDHRRVAPEGLFRRPRLYLVGEAPGGEEAAQGKPFVGPAGNALRKMLEESGIDPGQLRLANVIPFRPIEHSKDRKPRNRSPTTEEIQCYGAAVLTDIRRSKPSVIVALGSTAARLFGESQSIQTARKAKRQFEGHPLQITFHPAYVRRFGGRSGDAWRQTVADLRRAWKESGLSGFK</sequence>
<dbReference type="RefSeq" id="WP_334478436.1">
    <property type="nucleotide sequence ID" value="NZ_JAZHRV010000001.1"/>
</dbReference>
<evidence type="ECO:0000259" key="8">
    <source>
        <dbReference type="SMART" id="SM00986"/>
    </source>
</evidence>
<evidence type="ECO:0000256" key="4">
    <source>
        <dbReference type="ARBA" id="ARBA00022801"/>
    </source>
</evidence>
<dbReference type="PANTHER" id="PTHR33693:SF9">
    <property type="entry name" value="TYPE-4 URACIL-DNA GLYCOSYLASE"/>
    <property type="match status" value="1"/>
</dbReference>
<dbReference type="EC" id="3.2.2.27" evidence="9"/>
<dbReference type="InterPro" id="IPR036895">
    <property type="entry name" value="Uracil-DNA_glycosylase-like_sf"/>
</dbReference>
<keyword evidence="10" id="KW-1185">Reference proteome</keyword>
<keyword evidence="4 9" id="KW-0378">Hydrolase</keyword>
<dbReference type="GO" id="GO:0004844">
    <property type="term" value="F:uracil DNA N-glycosylase activity"/>
    <property type="evidence" value="ECO:0007669"/>
    <property type="project" value="UniProtKB-EC"/>
</dbReference>
<dbReference type="CDD" id="cd10030">
    <property type="entry name" value="UDG-F4_TTUDGA_SPO1dp_like"/>
    <property type="match status" value="1"/>
</dbReference>
<dbReference type="InterPro" id="IPR005122">
    <property type="entry name" value="Uracil-DNA_glycosylase-like"/>
</dbReference>
<keyword evidence="9" id="KW-0326">Glycosidase</keyword>
<feature type="domain" description="Uracil-DNA glycosylase-like" evidence="8">
    <location>
        <begin position="17"/>
        <end position="175"/>
    </location>
</feature>
<dbReference type="SUPFAM" id="SSF52141">
    <property type="entry name" value="Uracil-DNA glycosylase-like"/>
    <property type="match status" value="1"/>
</dbReference>
<evidence type="ECO:0000313" key="10">
    <source>
        <dbReference type="Proteomes" id="UP001364224"/>
    </source>
</evidence>
<dbReference type="Gene3D" id="3.40.470.10">
    <property type="entry name" value="Uracil-DNA glycosylase-like domain"/>
    <property type="match status" value="1"/>
</dbReference>
<protein>
    <submittedName>
        <fullName evidence="9">Uracil-DNA glycosylase family 4</fullName>
        <ecNumber evidence="9">3.2.2.27</ecNumber>
    </submittedName>
</protein>
<accession>A0ABU8B5W1</accession>
<keyword evidence="2" id="KW-0479">Metal-binding</keyword>
<keyword evidence="7" id="KW-0234">DNA repair</keyword>
<evidence type="ECO:0000256" key="1">
    <source>
        <dbReference type="ARBA" id="ARBA00022485"/>
    </source>
</evidence>
<name>A0ABU8B5W1_9BRAD</name>
<evidence type="ECO:0000256" key="3">
    <source>
        <dbReference type="ARBA" id="ARBA00022763"/>
    </source>
</evidence>
<dbReference type="SMART" id="SM00986">
    <property type="entry name" value="UDG"/>
    <property type="match status" value="1"/>
</dbReference>
<dbReference type="InterPro" id="IPR051536">
    <property type="entry name" value="UDG_Type-4/5"/>
</dbReference>
<dbReference type="Proteomes" id="UP001364224">
    <property type="component" value="Unassembled WGS sequence"/>
</dbReference>